<feature type="compositionally biased region" description="Basic and acidic residues" evidence="1">
    <location>
        <begin position="152"/>
        <end position="161"/>
    </location>
</feature>
<dbReference type="AlphaFoldDB" id="A0A168HUA7"/>
<feature type="compositionally biased region" description="Basic and acidic residues" evidence="1">
    <location>
        <begin position="68"/>
        <end position="78"/>
    </location>
</feature>
<dbReference type="OrthoDB" id="4159136at2759"/>
<feature type="region of interest" description="Disordered" evidence="1">
    <location>
        <begin position="101"/>
        <end position="173"/>
    </location>
</feature>
<feature type="region of interest" description="Disordered" evidence="1">
    <location>
        <begin position="1"/>
        <end position="87"/>
    </location>
</feature>
<sequence length="173" mass="17628">MTSDTMIKVGRGGAGNYHSAPVNNLSLQKDPASLAPSKSQIARATQPASAPTLTGRGGAGNVVSEPDAAAHAEGKLQDLEAGGSGAQVTATDAAASVAAAVASSSPHHGMLAGRGGAGNWRDTATEAAKAKSAEEAQHNAQAQKEATAQVDGELRRPEPTHTRTRHCERRHNR</sequence>
<dbReference type="EMBL" id="AZHF01000003">
    <property type="protein sequence ID" value="OAA78274.1"/>
    <property type="molecule type" value="Genomic_DNA"/>
</dbReference>
<dbReference type="Proteomes" id="UP000076881">
    <property type="component" value="Unassembled WGS sequence"/>
</dbReference>
<evidence type="ECO:0000313" key="3">
    <source>
        <dbReference type="Proteomes" id="UP000076881"/>
    </source>
</evidence>
<comment type="caution">
    <text evidence="2">The sequence shown here is derived from an EMBL/GenBank/DDBJ whole genome shotgun (WGS) entry which is preliminary data.</text>
</comment>
<gene>
    <name evidence="2" type="ORF">LEL_05097</name>
</gene>
<dbReference type="Pfam" id="PF12223">
    <property type="entry name" value="DUF3602"/>
    <property type="match status" value="2"/>
</dbReference>
<accession>A0A168HUA7</accession>
<feature type="compositionally biased region" description="Polar residues" evidence="1">
    <location>
        <begin position="36"/>
        <end position="52"/>
    </location>
</feature>
<protein>
    <submittedName>
        <fullName evidence="2">Uncharacterized protein</fullName>
    </submittedName>
</protein>
<dbReference type="PANTHER" id="PTHR34693:SF1">
    <property type="entry name" value="PROTEIN PAR32"/>
    <property type="match status" value="1"/>
</dbReference>
<name>A0A168HUA7_CORDF</name>
<dbReference type="InterPro" id="IPR022024">
    <property type="entry name" value="DUF3602"/>
</dbReference>
<proteinExistence type="predicted"/>
<evidence type="ECO:0000256" key="1">
    <source>
        <dbReference type="SAM" id="MobiDB-lite"/>
    </source>
</evidence>
<keyword evidence="3" id="KW-1185">Reference proteome</keyword>
<feature type="compositionally biased region" description="Basic and acidic residues" evidence="1">
    <location>
        <begin position="128"/>
        <end position="137"/>
    </location>
</feature>
<evidence type="ECO:0000313" key="2">
    <source>
        <dbReference type="EMBL" id="OAA78274.1"/>
    </source>
</evidence>
<reference evidence="2 3" key="1">
    <citation type="journal article" date="2016" name="Genome Biol. Evol.">
        <title>Divergent and convergent evolution of fungal pathogenicity.</title>
        <authorList>
            <person name="Shang Y."/>
            <person name="Xiao G."/>
            <person name="Zheng P."/>
            <person name="Cen K."/>
            <person name="Zhan S."/>
            <person name="Wang C."/>
        </authorList>
    </citation>
    <scope>NUCLEOTIDE SEQUENCE [LARGE SCALE GENOMIC DNA]</scope>
    <source>
        <strain evidence="2 3">RCEF 1005</strain>
    </source>
</reference>
<dbReference type="PANTHER" id="PTHR34693">
    <property type="entry name" value="PROTEIN PAR32"/>
    <property type="match status" value="1"/>
</dbReference>
<dbReference type="InterPro" id="IPR053203">
    <property type="entry name" value="Cisplatin_resist-associated"/>
</dbReference>
<feature type="compositionally biased region" description="Basic residues" evidence="1">
    <location>
        <begin position="162"/>
        <end position="173"/>
    </location>
</feature>
<organism evidence="2 3">
    <name type="scientific">Akanthomyces lecanii RCEF 1005</name>
    <dbReference type="NCBI Taxonomy" id="1081108"/>
    <lineage>
        <taxon>Eukaryota</taxon>
        <taxon>Fungi</taxon>
        <taxon>Dikarya</taxon>
        <taxon>Ascomycota</taxon>
        <taxon>Pezizomycotina</taxon>
        <taxon>Sordariomycetes</taxon>
        <taxon>Hypocreomycetidae</taxon>
        <taxon>Hypocreales</taxon>
        <taxon>Cordycipitaceae</taxon>
        <taxon>Akanthomyces</taxon>
        <taxon>Cordyceps confragosa</taxon>
    </lineage>
</organism>